<gene>
    <name evidence="9" type="ORF">UFOPK1421_01352</name>
</gene>
<dbReference type="InterPro" id="IPR009100">
    <property type="entry name" value="AcylCoA_DH/oxidase_NM_dom_sf"/>
</dbReference>
<name>A0A6J6CP72_9ZZZZ</name>
<dbReference type="AlphaFoldDB" id="A0A6J6CP72"/>
<comment type="cofactor">
    <cofactor evidence="1">
        <name>FAD</name>
        <dbReference type="ChEBI" id="CHEBI:57692"/>
    </cofactor>
</comment>
<dbReference type="InterPro" id="IPR037069">
    <property type="entry name" value="AcylCoA_DH/ox_N_sf"/>
</dbReference>
<dbReference type="PANTHER" id="PTHR43292:SF3">
    <property type="entry name" value="ACYL-COA DEHYDROGENASE FADE29"/>
    <property type="match status" value="1"/>
</dbReference>
<dbReference type="InterPro" id="IPR006091">
    <property type="entry name" value="Acyl-CoA_Oxase/DH_mid-dom"/>
</dbReference>
<dbReference type="GO" id="GO:0050660">
    <property type="term" value="F:flavin adenine dinucleotide binding"/>
    <property type="evidence" value="ECO:0007669"/>
    <property type="project" value="InterPro"/>
</dbReference>
<evidence type="ECO:0000256" key="1">
    <source>
        <dbReference type="ARBA" id="ARBA00001974"/>
    </source>
</evidence>
<dbReference type="Gene3D" id="1.20.140.10">
    <property type="entry name" value="Butyryl-CoA Dehydrogenase, subunit A, domain 3"/>
    <property type="match status" value="1"/>
</dbReference>
<evidence type="ECO:0000259" key="7">
    <source>
        <dbReference type="Pfam" id="PF02770"/>
    </source>
</evidence>
<dbReference type="InterPro" id="IPR009075">
    <property type="entry name" value="AcylCo_DH/oxidase_C"/>
</dbReference>
<dbReference type="InterPro" id="IPR036250">
    <property type="entry name" value="AcylCo_DH-like_C"/>
</dbReference>
<comment type="similarity">
    <text evidence="2">Belongs to the acyl-CoA dehydrogenase family.</text>
</comment>
<proteinExistence type="inferred from homology"/>
<evidence type="ECO:0000259" key="8">
    <source>
        <dbReference type="Pfam" id="PF02771"/>
    </source>
</evidence>
<feature type="domain" description="Acyl-CoA oxidase/dehydrogenase middle" evidence="7">
    <location>
        <begin position="128"/>
        <end position="220"/>
    </location>
</feature>
<accession>A0A6J6CP72</accession>
<evidence type="ECO:0000256" key="4">
    <source>
        <dbReference type="ARBA" id="ARBA00022827"/>
    </source>
</evidence>
<feature type="domain" description="Acyl-CoA dehydrogenase/oxidase N-terminal" evidence="8">
    <location>
        <begin position="7"/>
        <end position="124"/>
    </location>
</feature>
<dbReference type="Pfam" id="PF02770">
    <property type="entry name" value="Acyl-CoA_dh_M"/>
    <property type="match status" value="1"/>
</dbReference>
<dbReference type="InterPro" id="IPR046373">
    <property type="entry name" value="Acyl-CoA_Oxase/DH_mid-dom_sf"/>
</dbReference>
<reference evidence="9" key="1">
    <citation type="submission" date="2020-05" db="EMBL/GenBank/DDBJ databases">
        <authorList>
            <person name="Chiriac C."/>
            <person name="Salcher M."/>
            <person name="Ghai R."/>
            <person name="Kavagutti S V."/>
        </authorList>
    </citation>
    <scope>NUCLEOTIDE SEQUENCE</scope>
</reference>
<evidence type="ECO:0000313" key="9">
    <source>
        <dbReference type="EMBL" id="CAB4552159.1"/>
    </source>
</evidence>
<evidence type="ECO:0000259" key="6">
    <source>
        <dbReference type="Pfam" id="PF00441"/>
    </source>
</evidence>
<keyword evidence="3" id="KW-0285">Flavoprotein</keyword>
<feature type="domain" description="Acyl-CoA dehydrogenase/oxidase C-terminal" evidence="6">
    <location>
        <begin position="234"/>
        <end position="384"/>
    </location>
</feature>
<sequence>MDFSESAEASQFRHEVREWLNRTLVGDYRHLGTSAEMGAHDWHVRVAWEQELGRAGWLGLTWPKAFGGREASVAEELVFAQEYTLANGPQRAGFFGEGLLGPTLITFGSPEQQARFLPPILRGDEYWCQGFSEPGAGSDLAGVRTTAVLDGDTWRIDGQKVWTSQAQFAQWIFVLCRTELEEKAHKALSYLLVPIDQPGVEVRPLKDLSGNDHFCEVFFTGATTTVDMVVGGRGNGWKTAMGTLGFERGTAFMAQQLRFAKEFENVRALAVQQGLADDLEVRQRLARAYGELEIMRWSGMRNVTRFMHGGQPGPEGSIGKLFWSKWHQRLGELEVDLLGANALIMHDEGSIEHDFQHTFLFSRAHTIYAGSTEIQRNIVGERVLGLPRE</sequence>
<dbReference type="Gene3D" id="1.10.540.10">
    <property type="entry name" value="Acyl-CoA dehydrogenase/oxidase, N-terminal domain"/>
    <property type="match status" value="1"/>
</dbReference>
<dbReference type="Gene3D" id="2.40.110.10">
    <property type="entry name" value="Butyryl-CoA Dehydrogenase, subunit A, domain 2"/>
    <property type="match status" value="1"/>
</dbReference>
<protein>
    <submittedName>
        <fullName evidence="9">Unannotated protein</fullName>
    </submittedName>
</protein>
<dbReference type="PANTHER" id="PTHR43292">
    <property type="entry name" value="ACYL-COA DEHYDROGENASE"/>
    <property type="match status" value="1"/>
</dbReference>
<keyword evidence="4" id="KW-0274">FAD</keyword>
<dbReference type="SUPFAM" id="SSF47203">
    <property type="entry name" value="Acyl-CoA dehydrogenase C-terminal domain-like"/>
    <property type="match status" value="1"/>
</dbReference>
<dbReference type="GO" id="GO:0016627">
    <property type="term" value="F:oxidoreductase activity, acting on the CH-CH group of donors"/>
    <property type="evidence" value="ECO:0007669"/>
    <property type="project" value="InterPro"/>
</dbReference>
<dbReference type="EMBL" id="CAEZSL010000182">
    <property type="protein sequence ID" value="CAB4552159.1"/>
    <property type="molecule type" value="Genomic_DNA"/>
</dbReference>
<dbReference type="InterPro" id="IPR052161">
    <property type="entry name" value="Mycobact_Acyl-CoA_DH"/>
</dbReference>
<organism evidence="9">
    <name type="scientific">freshwater metagenome</name>
    <dbReference type="NCBI Taxonomy" id="449393"/>
    <lineage>
        <taxon>unclassified sequences</taxon>
        <taxon>metagenomes</taxon>
        <taxon>ecological metagenomes</taxon>
    </lineage>
</organism>
<dbReference type="Pfam" id="PF00441">
    <property type="entry name" value="Acyl-CoA_dh_1"/>
    <property type="match status" value="1"/>
</dbReference>
<evidence type="ECO:0000256" key="5">
    <source>
        <dbReference type="ARBA" id="ARBA00023002"/>
    </source>
</evidence>
<dbReference type="Pfam" id="PF02771">
    <property type="entry name" value="Acyl-CoA_dh_N"/>
    <property type="match status" value="1"/>
</dbReference>
<keyword evidence="5" id="KW-0560">Oxidoreductase</keyword>
<dbReference type="GO" id="GO:0005886">
    <property type="term" value="C:plasma membrane"/>
    <property type="evidence" value="ECO:0007669"/>
    <property type="project" value="TreeGrafter"/>
</dbReference>
<dbReference type="InterPro" id="IPR013786">
    <property type="entry name" value="AcylCoA_DH/ox_N"/>
</dbReference>
<evidence type="ECO:0000256" key="2">
    <source>
        <dbReference type="ARBA" id="ARBA00009347"/>
    </source>
</evidence>
<dbReference type="SUPFAM" id="SSF56645">
    <property type="entry name" value="Acyl-CoA dehydrogenase NM domain-like"/>
    <property type="match status" value="1"/>
</dbReference>
<evidence type="ECO:0000256" key="3">
    <source>
        <dbReference type="ARBA" id="ARBA00022630"/>
    </source>
</evidence>